<dbReference type="Gene3D" id="3.10.100.10">
    <property type="entry name" value="Mannose-Binding Protein A, subunit A"/>
    <property type="match status" value="1"/>
</dbReference>
<keyword evidence="1" id="KW-1015">Disulfide bond</keyword>
<dbReference type="OrthoDB" id="6042959at2759"/>
<keyword evidence="2" id="KW-0472">Membrane</keyword>
<dbReference type="InterPro" id="IPR050111">
    <property type="entry name" value="C-type_lectin/snaclec_domain"/>
</dbReference>
<dbReference type="AlphaFoldDB" id="A0A8S3QQU5"/>
<evidence type="ECO:0000313" key="5">
    <source>
        <dbReference type="Proteomes" id="UP000683360"/>
    </source>
</evidence>
<sequence>MKCNIFRKDGRCACCTKPSSQQIKLHFNELPKMEFCPTFRQLTLSKEPRMYAVTPVLLVCLCTYAIGLYLPCLTNESKKDLDDSRTALTSLETYLGSTVNTIESDIQKTLNTLKSHLGTLKSNVGSKVKNLDGDLQVLMGDFKKKKWVKHNGHCYFYSTETSDWFTAERRCREIGGYIVKVDDSSENTWITDNKPNKSVHYWIGLTDLKEGDWRWTFDQSRATYKSWYSGYGARGTTYNCVAYNYGSSGLRLWFDHTCSTKFYYICESNFCF</sequence>
<protein>
    <recommendedName>
        <fullName evidence="3">C-type lectin domain-containing protein</fullName>
    </recommendedName>
</protein>
<comment type="caution">
    <text evidence="4">The sequence shown here is derived from an EMBL/GenBank/DDBJ whole genome shotgun (WGS) entry which is preliminary data.</text>
</comment>
<dbReference type="EMBL" id="CAJPWZ010000708">
    <property type="protein sequence ID" value="CAG2199043.1"/>
    <property type="molecule type" value="Genomic_DNA"/>
</dbReference>
<dbReference type="InterPro" id="IPR016187">
    <property type="entry name" value="CTDL_fold"/>
</dbReference>
<dbReference type="CDD" id="cd00037">
    <property type="entry name" value="CLECT"/>
    <property type="match status" value="1"/>
</dbReference>
<dbReference type="PROSITE" id="PS00615">
    <property type="entry name" value="C_TYPE_LECTIN_1"/>
    <property type="match status" value="1"/>
</dbReference>
<dbReference type="InterPro" id="IPR001304">
    <property type="entry name" value="C-type_lectin-like"/>
</dbReference>
<reference evidence="4" key="1">
    <citation type="submission" date="2021-03" db="EMBL/GenBank/DDBJ databases">
        <authorList>
            <person name="Bekaert M."/>
        </authorList>
    </citation>
    <scope>NUCLEOTIDE SEQUENCE</scope>
</reference>
<dbReference type="PROSITE" id="PS50041">
    <property type="entry name" value="C_TYPE_LECTIN_2"/>
    <property type="match status" value="1"/>
</dbReference>
<evidence type="ECO:0000256" key="2">
    <source>
        <dbReference type="SAM" id="Phobius"/>
    </source>
</evidence>
<evidence type="ECO:0000256" key="1">
    <source>
        <dbReference type="ARBA" id="ARBA00023157"/>
    </source>
</evidence>
<dbReference type="PANTHER" id="PTHR22803">
    <property type="entry name" value="MANNOSE, PHOSPHOLIPASE, LECTIN RECEPTOR RELATED"/>
    <property type="match status" value="1"/>
</dbReference>
<dbReference type="InterPro" id="IPR016186">
    <property type="entry name" value="C-type_lectin-like/link_sf"/>
</dbReference>
<keyword evidence="2" id="KW-0812">Transmembrane</keyword>
<dbReference type="InterPro" id="IPR018378">
    <property type="entry name" value="C-type_lectin_CS"/>
</dbReference>
<evidence type="ECO:0000259" key="3">
    <source>
        <dbReference type="PROSITE" id="PS50041"/>
    </source>
</evidence>
<dbReference type="SUPFAM" id="SSF56436">
    <property type="entry name" value="C-type lectin-like"/>
    <property type="match status" value="1"/>
</dbReference>
<feature type="domain" description="C-type lectin" evidence="3">
    <location>
        <begin position="150"/>
        <end position="267"/>
    </location>
</feature>
<evidence type="ECO:0000313" key="4">
    <source>
        <dbReference type="EMBL" id="CAG2199043.1"/>
    </source>
</evidence>
<organism evidence="4 5">
    <name type="scientific">Mytilus edulis</name>
    <name type="common">Blue mussel</name>
    <dbReference type="NCBI Taxonomy" id="6550"/>
    <lineage>
        <taxon>Eukaryota</taxon>
        <taxon>Metazoa</taxon>
        <taxon>Spiralia</taxon>
        <taxon>Lophotrochozoa</taxon>
        <taxon>Mollusca</taxon>
        <taxon>Bivalvia</taxon>
        <taxon>Autobranchia</taxon>
        <taxon>Pteriomorphia</taxon>
        <taxon>Mytilida</taxon>
        <taxon>Mytiloidea</taxon>
        <taxon>Mytilidae</taxon>
        <taxon>Mytilinae</taxon>
        <taxon>Mytilus</taxon>
    </lineage>
</organism>
<proteinExistence type="predicted"/>
<dbReference type="Pfam" id="PF00059">
    <property type="entry name" value="Lectin_C"/>
    <property type="match status" value="1"/>
</dbReference>
<keyword evidence="2" id="KW-1133">Transmembrane helix</keyword>
<accession>A0A8S3QQU5</accession>
<dbReference type="SMART" id="SM00034">
    <property type="entry name" value="CLECT"/>
    <property type="match status" value="1"/>
</dbReference>
<gene>
    <name evidence="4" type="ORF">MEDL_13782</name>
</gene>
<feature type="transmembrane region" description="Helical" evidence="2">
    <location>
        <begin position="50"/>
        <end position="70"/>
    </location>
</feature>
<dbReference type="Proteomes" id="UP000683360">
    <property type="component" value="Unassembled WGS sequence"/>
</dbReference>
<name>A0A8S3QQU5_MYTED</name>
<keyword evidence="5" id="KW-1185">Reference proteome</keyword>